<accession>E9H5E3</accession>
<keyword evidence="5 6" id="KW-0472">Membrane</keyword>
<keyword evidence="3 6" id="KW-0812">Transmembrane</keyword>
<dbReference type="InParanoid" id="E9H5E3"/>
<evidence type="ECO:0000256" key="4">
    <source>
        <dbReference type="ARBA" id="ARBA00022989"/>
    </source>
</evidence>
<gene>
    <name evidence="7" type="ORF">DAPPUDRAFT_325734</name>
</gene>
<evidence type="ECO:0000256" key="5">
    <source>
        <dbReference type="ARBA" id="ARBA00023136"/>
    </source>
</evidence>
<dbReference type="EMBL" id="GL732594">
    <property type="protein sequence ID" value="EFX72945.1"/>
    <property type="molecule type" value="Genomic_DNA"/>
</dbReference>
<keyword evidence="8" id="KW-1185">Reference proteome</keyword>
<dbReference type="InterPro" id="IPR005045">
    <property type="entry name" value="CDC50/LEM3_fam"/>
</dbReference>
<dbReference type="KEGG" id="dpx:DAPPUDRAFT_325734"/>
<evidence type="ECO:0000313" key="7">
    <source>
        <dbReference type="EMBL" id="EFX72945.1"/>
    </source>
</evidence>
<dbReference type="HOGENOM" id="CLU_1526753_0_0_1"/>
<evidence type="ECO:0000256" key="6">
    <source>
        <dbReference type="SAM" id="Phobius"/>
    </source>
</evidence>
<feature type="transmembrane region" description="Helical" evidence="6">
    <location>
        <begin position="12"/>
        <end position="36"/>
    </location>
</feature>
<proteinExistence type="inferred from homology"/>
<dbReference type="AlphaFoldDB" id="E9H5E3"/>
<dbReference type="GO" id="GO:0005783">
    <property type="term" value="C:endoplasmic reticulum"/>
    <property type="evidence" value="ECO:0000318"/>
    <property type="project" value="GO_Central"/>
</dbReference>
<dbReference type="PhylomeDB" id="E9H5E3"/>
<evidence type="ECO:0000256" key="2">
    <source>
        <dbReference type="ARBA" id="ARBA00009457"/>
    </source>
</evidence>
<dbReference type="Proteomes" id="UP000000305">
    <property type="component" value="Unassembled WGS sequence"/>
</dbReference>
<dbReference type="OrthoDB" id="340608at2759"/>
<comment type="similarity">
    <text evidence="2">Belongs to the CDC50/LEM3 family.</text>
</comment>
<evidence type="ECO:0000256" key="1">
    <source>
        <dbReference type="ARBA" id="ARBA00004370"/>
    </source>
</evidence>
<organism evidence="7 8">
    <name type="scientific">Daphnia pulex</name>
    <name type="common">Water flea</name>
    <dbReference type="NCBI Taxonomy" id="6669"/>
    <lineage>
        <taxon>Eukaryota</taxon>
        <taxon>Metazoa</taxon>
        <taxon>Ecdysozoa</taxon>
        <taxon>Arthropoda</taxon>
        <taxon>Crustacea</taxon>
        <taxon>Branchiopoda</taxon>
        <taxon>Diplostraca</taxon>
        <taxon>Cladocera</taxon>
        <taxon>Anomopoda</taxon>
        <taxon>Daphniidae</taxon>
        <taxon>Daphnia</taxon>
    </lineage>
</organism>
<dbReference type="GO" id="GO:0005794">
    <property type="term" value="C:Golgi apparatus"/>
    <property type="evidence" value="ECO:0000318"/>
    <property type="project" value="GO_Central"/>
</dbReference>
<comment type="subcellular location">
    <subcellularLocation>
        <location evidence="1">Membrane</location>
    </subcellularLocation>
</comment>
<sequence length="176" mass="19833">MSMPNHYRSFIGWFILALLSIPIGIGSLQLSIRILIGLLHINNVRLVAYDYRDSCTCVIPLQLTEAFEGDVYMYKHTHSSNVKTRDDHHLLEKLGDNSGLKAGNYILYLEYKSPVKSFADRKRIIIFTTSLLGSRSVVLLGSKNPFLVIGFTIVINIVLLLCTAFQIITVITLFIT</sequence>
<name>E9H5E3_DAPPU</name>
<dbReference type="GO" id="GO:0005886">
    <property type="term" value="C:plasma membrane"/>
    <property type="evidence" value="ECO:0000318"/>
    <property type="project" value="GO_Central"/>
</dbReference>
<dbReference type="Pfam" id="PF03381">
    <property type="entry name" value="CDC50"/>
    <property type="match status" value="1"/>
</dbReference>
<evidence type="ECO:0000256" key="3">
    <source>
        <dbReference type="ARBA" id="ARBA00022692"/>
    </source>
</evidence>
<dbReference type="GO" id="GO:0015247">
    <property type="term" value="F:aminophospholipid flippase activity"/>
    <property type="evidence" value="ECO:0000318"/>
    <property type="project" value="GO_Central"/>
</dbReference>
<keyword evidence="4 6" id="KW-1133">Transmembrane helix</keyword>
<feature type="transmembrane region" description="Helical" evidence="6">
    <location>
        <begin position="148"/>
        <end position="175"/>
    </location>
</feature>
<evidence type="ECO:0000313" key="8">
    <source>
        <dbReference type="Proteomes" id="UP000000305"/>
    </source>
</evidence>
<protein>
    <submittedName>
        <fullName evidence="7">Uncharacterized protein</fullName>
    </submittedName>
</protein>
<dbReference type="STRING" id="6669.E9H5E3"/>
<dbReference type="GO" id="GO:0045332">
    <property type="term" value="P:phospholipid translocation"/>
    <property type="evidence" value="ECO:0000318"/>
    <property type="project" value="GO_Central"/>
</dbReference>
<reference evidence="7 8" key="1">
    <citation type="journal article" date="2011" name="Science">
        <title>The ecoresponsive genome of Daphnia pulex.</title>
        <authorList>
            <person name="Colbourne J.K."/>
            <person name="Pfrender M.E."/>
            <person name="Gilbert D."/>
            <person name="Thomas W.K."/>
            <person name="Tucker A."/>
            <person name="Oakley T.H."/>
            <person name="Tokishita S."/>
            <person name="Aerts A."/>
            <person name="Arnold G.J."/>
            <person name="Basu M.K."/>
            <person name="Bauer D.J."/>
            <person name="Caceres C.E."/>
            <person name="Carmel L."/>
            <person name="Casola C."/>
            <person name="Choi J.H."/>
            <person name="Detter J.C."/>
            <person name="Dong Q."/>
            <person name="Dusheyko S."/>
            <person name="Eads B.D."/>
            <person name="Frohlich T."/>
            <person name="Geiler-Samerotte K.A."/>
            <person name="Gerlach D."/>
            <person name="Hatcher P."/>
            <person name="Jogdeo S."/>
            <person name="Krijgsveld J."/>
            <person name="Kriventseva E.V."/>
            <person name="Kultz D."/>
            <person name="Laforsch C."/>
            <person name="Lindquist E."/>
            <person name="Lopez J."/>
            <person name="Manak J.R."/>
            <person name="Muller J."/>
            <person name="Pangilinan J."/>
            <person name="Patwardhan R.P."/>
            <person name="Pitluck S."/>
            <person name="Pritham E.J."/>
            <person name="Rechtsteiner A."/>
            <person name="Rho M."/>
            <person name="Rogozin I.B."/>
            <person name="Sakarya O."/>
            <person name="Salamov A."/>
            <person name="Schaack S."/>
            <person name="Shapiro H."/>
            <person name="Shiga Y."/>
            <person name="Skalitzky C."/>
            <person name="Smith Z."/>
            <person name="Souvorov A."/>
            <person name="Sung W."/>
            <person name="Tang Z."/>
            <person name="Tsuchiya D."/>
            <person name="Tu H."/>
            <person name="Vos H."/>
            <person name="Wang M."/>
            <person name="Wolf Y.I."/>
            <person name="Yamagata H."/>
            <person name="Yamada T."/>
            <person name="Ye Y."/>
            <person name="Shaw J.R."/>
            <person name="Andrews J."/>
            <person name="Crease T.J."/>
            <person name="Tang H."/>
            <person name="Lucas S.M."/>
            <person name="Robertson H.M."/>
            <person name="Bork P."/>
            <person name="Koonin E.V."/>
            <person name="Zdobnov E.M."/>
            <person name="Grigoriev I.V."/>
            <person name="Lynch M."/>
            <person name="Boore J.L."/>
        </authorList>
    </citation>
    <scope>NUCLEOTIDE SEQUENCE [LARGE SCALE GENOMIC DNA]</scope>
</reference>